<evidence type="ECO:0000313" key="4">
    <source>
        <dbReference type="EMBL" id="PKR81568.1"/>
    </source>
</evidence>
<feature type="domain" description="VWFD" evidence="3">
    <location>
        <begin position="127"/>
        <end position="319"/>
    </location>
</feature>
<dbReference type="PROSITE" id="PS51233">
    <property type="entry name" value="VWFD"/>
    <property type="match status" value="1"/>
</dbReference>
<dbReference type="OrthoDB" id="574668at2"/>
<dbReference type="EMBL" id="PJNI01000002">
    <property type="protein sequence ID" value="PKR81568.1"/>
    <property type="molecule type" value="Genomic_DNA"/>
</dbReference>
<accession>A0A2I0R4T1</accession>
<keyword evidence="2" id="KW-0732">Signal</keyword>
<dbReference type="InterPro" id="IPR001846">
    <property type="entry name" value="VWF_type-D"/>
</dbReference>
<evidence type="ECO:0000313" key="5">
    <source>
        <dbReference type="Proteomes" id="UP000236654"/>
    </source>
</evidence>
<gene>
    <name evidence="4" type="ORF">CW751_03320</name>
</gene>
<dbReference type="SMART" id="SM00216">
    <property type="entry name" value="VWD"/>
    <property type="match status" value="1"/>
</dbReference>
<reference evidence="4 5" key="1">
    <citation type="submission" date="2017-12" db="EMBL/GenBank/DDBJ databases">
        <title>The draft genome sequence of Brumimicrobium saltpan LHR20.</title>
        <authorList>
            <person name="Do Z.-J."/>
            <person name="Luo H.-R."/>
        </authorList>
    </citation>
    <scope>NUCLEOTIDE SEQUENCE [LARGE SCALE GENOMIC DNA]</scope>
    <source>
        <strain evidence="4 5">LHR20</strain>
    </source>
</reference>
<dbReference type="AlphaFoldDB" id="A0A2I0R4T1"/>
<comment type="caution">
    <text evidence="4">The sequence shown here is derived from an EMBL/GenBank/DDBJ whole genome shotgun (WGS) entry which is preliminary data.</text>
</comment>
<feature type="region of interest" description="Disordered" evidence="1">
    <location>
        <begin position="408"/>
        <end position="492"/>
    </location>
</feature>
<feature type="compositionally biased region" description="Low complexity" evidence="1">
    <location>
        <begin position="458"/>
        <end position="492"/>
    </location>
</feature>
<dbReference type="Pfam" id="PF00094">
    <property type="entry name" value="VWD"/>
    <property type="match status" value="1"/>
</dbReference>
<organism evidence="4 5">
    <name type="scientific">Brumimicrobium salinarum</name>
    <dbReference type="NCBI Taxonomy" id="2058658"/>
    <lineage>
        <taxon>Bacteria</taxon>
        <taxon>Pseudomonadati</taxon>
        <taxon>Bacteroidota</taxon>
        <taxon>Flavobacteriia</taxon>
        <taxon>Flavobacteriales</taxon>
        <taxon>Crocinitomicaceae</taxon>
        <taxon>Brumimicrobium</taxon>
    </lineage>
</organism>
<evidence type="ECO:0000259" key="3">
    <source>
        <dbReference type="PROSITE" id="PS51233"/>
    </source>
</evidence>
<dbReference type="Proteomes" id="UP000236654">
    <property type="component" value="Unassembled WGS sequence"/>
</dbReference>
<sequence>MRYFTFLFAQLFAFAAMANVQSNPVPFERKDSDHIKEIMTRWDKTKGAYLYESIAAIVMKEQQPERPQSVNQTSFELLQMMDEQRIDRMTRIATTALENEKKSTRNDRYYWEEWKEYVQSSKCDINRNGKSSGDPHLRTYDGERFDFQNAGDYLLTASEDNSFMVQTQQVRSSPSIALNGGVAMNINGDLVTFSSPDEERGQKMIHINNEEIQNEKTDLILPQGGIINYRKGKHLVKWPTGEQMSISTREFTDQNLFDLKLYVPSCRNDYYGLLGNNDGEINDLVVHDEETGEEYTRKNVGDNYENTFGSNRNKPAVLNRKSGDLFFITRVYGGAYQLDSTTSLRRHQMTDIPDSIRYPKEMLTLAELEDEKIEEGLKKARTAGVAEEDLFEAVYDYGHLGLEPIAHKDDYQRPKRSTKYKEPELNKEGTGVKNDGNGNQPRIRIRPSIFIGTGVQVNPPRRNQPRTTNPRPNTRTNPGGTRSTPSSRSGRR</sequence>
<dbReference type="RefSeq" id="WP_101333582.1">
    <property type="nucleotide sequence ID" value="NZ_PJNI01000002.1"/>
</dbReference>
<protein>
    <recommendedName>
        <fullName evidence="3">VWFD domain-containing protein</fullName>
    </recommendedName>
</protein>
<keyword evidence="5" id="KW-1185">Reference proteome</keyword>
<evidence type="ECO:0000256" key="1">
    <source>
        <dbReference type="SAM" id="MobiDB-lite"/>
    </source>
</evidence>
<feature type="compositionally biased region" description="Basic and acidic residues" evidence="1">
    <location>
        <begin position="408"/>
        <end position="427"/>
    </location>
</feature>
<name>A0A2I0R4T1_9FLAO</name>
<feature type="chain" id="PRO_5014144472" description="VWFD domain-containing protein" evidence="2">
    <location>
        <begin position="19"/>
        <end position="492"/>
    </location>
</feature>
<evidence type="ECO:0000256" key="2">
    <source>
        <dbReference type="SAM" id="SignalP"/>
    </source>
</evidence>
<proteinExistence type="predicted"/>
<feature type="signal peptide" evidence="2">
    <location>
        <begin position="1"/>
        <end position="18"/>
    </location>
</feature>